<reference evidence="8 9" key="1">
    <citation type="submission" date="2019-12" db="EMBL/GenBank/DDBJ databases">
        <authorList>
            <person name="Alioto T."/>
            <person name="Alioto T."/>
            <person name="Gomez Garrido J."/>
        </authorList>
    </citation>
    <scope>NUCLEOTIDE SEQUENCE [LARGE SCALE GENOMIC DNA]</scope>
</reference>
<comment type="subcellular location">
    <subcellularLocation>
        <location evidence="1">Nucleus</location>
    </subcellularLocation>
</comment>
<evidence type="ECO:0000259" key="7">
    <source>
        <dbReference type="PROSITE" id="PS50811"/>
    </source>
</evidence>
<feature type="compositionally biased region" description="Basic residues" evidence="6">
    <location>
        <begin position="114"/>
        <end position="126"/>
    </location>
</feature>
<dbReference type="SMART" id="SM00774">
    <property type="entry name" value="WRKY"/>
    <property type="match status" value="1"/>
</dbReference>
<dbReference type="Pfam" id="PF03106">
    <property type="entry name" value="WRKY"/>
    <property type="match status" value="1"/>
</dbReference>
<dbReference type="GO" id="GO:0005634">
    <property type="term" value="C:nucleus"/>
    <property type="evidence" value="ECO:0007669"/>
    <property type="project" value="UniProtKB-SubCell"/>
</dbReference>
<evidence type="ECO:0000256" key="6">
    <source>
        <dbReference type="SAM" id="MobiDB-lite"/>
    </source>
</evidence>
<dbReference type="GO" id="GO:0043565">
    <property type="term" value="F:sequence-specific DNA binding"/>
    <property type="evidence" value="ECO:0007669"/>
    <property type="project" value="InterPro"/>
</dbReference>
<gene>
    <name evidence="8" type="ORF">OLEA9_A004162</name>
</gene>
<feature type="domain" description="WRKY" evidence="7">
    <location>
        <begin position="136"/>
        <end position="201"/>
    </location>
</feature>
<dbReference type="AlphaFoldDB" id="A0A8S0UL28"/>
<dbReference type="InterPro" id="IPR044810">
    <property type="entry name" value="WRKY_plant"/>
</dbReference>
<feature type="compositionally biased region" description="Basic and acidic residues" evidence="6">
    <location>
        <begin position="96"/>
        <end position="113"/>
    </location>
</feature>
<dbReference type="Proteomes" id="UP000594638">
    <property type="component" value="Unassembled WGS sequence"/>
</dbReference>
<dbReference type="EMBL" id="CACTIH010009044">
    <property type="protein sequence ID" value="CAA3020786.1"/>
    <property type="molecule type" value="Genomic_DNA"/>
</dbReference>
<evidence type="ECO:0000256" key="4">
    <source>
        <dbReference type="ARBA" id="ARBA00023163"/>
    </source>
</evidence>
<keyword evidence="9" id="KW-1185">Reference proteome</keyword>
<keyword evidence="5" id="KW-0539">Nucleus</keyword>
<feature type="region of interest" description="Disordered" evidence="6">
    <location>
        <begin position="78"/>
        <end position="128"/>
    </location>
</feature>
<protein>
    <submittedName>
        <fullName evidence="8">Probable WRKY transcription factor 23</fullName>
    </submittedName>
</protein>
<evidence type="ECO:0000313" key="8">
    <source>
        <dbReference type="EMBL" id="CAA3020786.1"/>
    </source>
</evidence>
<sequence length="269" mass="30113">MERKSVKMDDSIQLASNYSLSGLMDYSVEGEKSSSGFMELLNMQDFGPSFLDMLQAPSEPLVQTQTPTVFQDSLEVVNTPNDSSISSETCGGPNDEQNKQVLDGKGEGEEEHKARKQLKPNKKRQREPRFAFMTRSEVDHLEDGYRWRKYGQKVAKNSPFPRSYYRCTTASCNVKKRVERSYHDPSTVVTTYEGQHTHPSPVIARTNPTAALASGPAFFTGGATIFSPPAQTPLSYYNYSRAVNYPSTLLTDIGLLQDIMPSSIIRKEE</sequence>
<proteinExistence type="predicted"/>
<name>A0A8S0UL28_OLEEU</name>
<evidence type="ECO:0000256" key="2">
    <source>
        <dbReference type="ARBA" id="ARBA00023015"/>
    </source>
</evidence>
<keyword evidence="3" id="KW-0238">DNA-binding</keyword>
<dbReference type="PROSITE" id="PS50811">
    <property type="entry name" value="WRKY"/>
    <property type="match status" value="1"/>
</dbReference>
<dbReference type="SUPFAM" id="SSF118290">
    <property type="entry name" value="WRKY DNA-binding domain"/>
    <property type="match status" value="1"/>
</dbReference>
<comment type="caution">
    <text evidence="8">The sequence shown here is derived from an EMBL/GenBank/DDBJ whole genome shotgun (WGS) entry which is preliminary data.</text>
</comment>
<dbReference type="OrthoDB" id="1927637at2759"/>
<evidence type="ECO:0000256" key="5">
    <source>
        <dbReference type="ARBA" id="ARBA00023242"/>
    </source>
</evidence>
<dbReference type="Gramene" id="OE9A004162T2">
    <property type="protein sequence ID" value="OE9A004162C2"/>
    <property type="gene ID" value="OE9A004162"/>
</dbReference>
<dbReference type="InterPro" id="IPR003657">
    <property type="entry name" value="WRKY_dom"/>
</dbReference>
<feature type="compositionally biased region" description="Polar residues" evidence="6">
    <location>
        <begin position="78"/>
        <end position="89"/>
    </location>
</feature>
<evidence type="ECO:0000256" key="3">
    <source>
        <dbReference type="ARBA" id="ARBA00023125"/>
    </source>
</evidence>
<keyword evidence="4" id="KW-0804">Transcription</keyword>
<dbReference type="FunFam" id="2.20.25.80:FF:000003">
    <property type="entry name" value="WRKY transcription factor 57"/>
    <property type="match status" value="1"/>
</dbReference>
<dbReference type="PANTHER" id="PTHR31221:SF334">
    <property type="entry name" value="WRKY TRANSCRIPTION FACTOR 57-RELATED"/>
    <property type="match status" value="1"/>
</dbReference>
<organism evidence="8 9">
    <name type="scientific">Olea europaea subsp. europaea</name>
    <dbReference type="NCBI Taxonomy" id="158383"/>
    <lineage>
        <taxon>Eukaryota</taxon>
        <taxon>Viridiplantae</taxon>
        <taxon>Streptophyta</taxon>
        <taxon>Embryophyta</taxon>
        <taxon>Tracheophyta</taxon>
        <taxon>Spermatophyta</taxon>
        <taxon>Magnoliopsida</taxon>
        <taxon>eudicotyledons</taxon>
        <taxon>Gunneridae</taxon>
        <taxon>Pentapetalae</taxon>
        <taxon>asterids</taxon>
        <taxon>lamiids</taxon>
        <taxon>Lamiales</taxon>
        <taxon>Oleaceae</taxon>
        <taxon>Oleeae</taxon>
        <taxon>Olea</taxon>
    </lineage>
</organism>
<keyword evidence="2" id="KW-0805">Transcription regulation</keyword>
<evidence type="ECO:0000256" key="1">
    <source>
        <dbReference type="ARBA" id="ARBA00004123"/>
    </source>
</evidence>
<evidence type="ECO:0000313" key="9">
    <source>
        <dbReference type="Proteomes" id="UP000594638"/>
    </source>
</evidence>
<accession>A0A8S0UL28</accession>
<dbReference type="Gene3D" id="2.20.25.80">
    <property type="entry name" value="WRKY domain"/>
    <property type="match status" value="1"/>
</dbReference>
<dbReference type="GO" id="GO:0003700">
    <property type="term" value="F:DNA-binding transcription factor activity"/>
    <property type="evidence" value="ECO:0007669"/>
    <property type="project" value="InterPro"/>
</dbReference>
<dbReference type="PANTHER" id="PTHR31221">
    <property type="entry name" value="WRKY TRANSCRIPTION FACTOR PROTEIN 1-RELATED"/>
    <property type="match status" value="1"/>
</dbReference>
<dbReference type="InterPro" id="IPR036576">
    <property type="entry name" value="WRKY_dom_sf"/>
</dbReference>